<sequence length="73" mass="7960">MREVSISYIDEVNNTKDTLLGLSVLLYGLGRVCEDCDGIEGLEEALYMLNNICFCTANKLQDEAASKAQIGAL</sequence>
<dbReference type="EMBL" id="CP018789">
    <property type="protein sequence ID" value="ARR00311.1"/>
    <property type="molecule type" value="Genomic_DNA"/>
</dbReference>
<organism evidence="1 2">
    <name type="scientific">Campylobacter porcelli</name>
    <dbReference type="NCBI Taxonomy" id="1660073"/>
    <lineage>
        <taxon>Bacteria</taxon>
        <taxon>Pseudomonadati</taxon>
        <taxon>Campylobacterota</taxon>
        <taxon>Epsilonproteobacteria</taxon>
        <taxon>Campylobacterales</taxon>
        <taxon>Campylobacteraceae</taxon>
        <taxon>Campylobacter</taxon>
    </lineage>
</organism>
<dbReference type="KEGG" id="camy:CSUIS_0472"/>
<gene>
    <name evidence="1" type="ORF">CSUIS_0472</name>
</gene>
<accession>A0A1X9SVP4</accession>
<name>A0A1X9SVP4_9BACT</name>
<evidence type="ECO:0000313" key="1">
    <source>
        <dbReference type="EMBL" id="ARR00311.1"/>
    </source>
</evidence>
<evidence type="ECO:0000313" key="2">
    <source>
        <dbReference type="Proteomes" id="UP000194260"/>
    </source>
</evidence>
<dbReference type="RefSeq" id="WP_086296953.1">
    <property type="nucleotide sequence ID" value="NZ_CP018789.1"/>
</dbReference>
<reference evidence="2" key="1">
    <citation type="journal article" date="2017" name="Genome Biol. Evol.">
        <title>Comparative Genomic Analysis Identifies a Campylobacter Clade Deficient in Selenium Metabolism.</title>
        <authorList>
            <person name="Miller W.G."/>
            <person name="Yee E."/>
            <person name="Lopes B.S."/>
            <person name="Chapman M.H."/>
            <person name="Huynh S."/>
            <person name="Bono J.L."/>
            <person name="Parker C.T."/>
            <person name="Strachan N.J.C."/>
            <person name="Forbes K.J."/>
        </authorList>
    </citation>
    <scope>NUCLEOTIDE SEQUENCE [LARGE SCALE GENOMIC DNA]</scope>
    <source>
        <strain evidence="2">RM6137</strain>
    </source>
</reference>
<protein>
    <submittedName>
        <fullName evidence="1">Uncharacterized protein</fullName>
    </submittedName>
</protein>
<dbReference type="AlphaFoldDB" id="A0A1X9SVP4"/>
<proteinExistence type="predicted"/>
<dbReference type="Proteomes" id="UP000194260">
    <property type="component" value="Chromosome"/>
</dbReference>